<dbReference type="InterPro" id="IPR036770">
    <property type="entry name" value="Ankyrin_rpt-contain_sf"/>
</dbReference>
<proteinExistence type="predicted"/>
<organism evidence="6 7">
    <name type="scientific">Lupinus albus</name>
    <name type="common">White lupine</name>
    <name type="synonym">Lupinus termis</name>
    <dbReference type="NCBI Taxonomy" id="3870"/>
    <lineage>
        <taxon>Eukaryota</taxon>
        <taxon>Viridiplantae</taxon>
        <taxon>Streptophyta</taxon>
        <taxon>Embryophyta</taxon>
        <taxon>Tracheophyta</taxon>
        <taxon>Spermatophyta</taxon>
        <taxon>Magnoliopsida</taxon>
        <taxon>eudicotyledons</taxon>
        <taxon>Gunneridae</taxon>
        <taxon>Pentapetalae</taxon>
        <taxon>rosids</taxon>
        <taxon>fabids</taxon>
        <taxon>Fabales</taxon>
        <taxon>Fabaceae</taxon>
        <taxon>Papilionoideae</taxon>
        <taxon>50 kb inversion clade</taxon>
        <taxon>genistoids sensu lato</taxon>
        <taxon>core genistoids</taxon>
        <taxon>Genisteae</taxon>
        <taxon>Lupinus</taxon>
    </lineage>
</organism>
<keyword evidence="2" id="KW-0677">Repeat</keyword>
<dbReference type="SUPFAM" id="SSF48403">
    <property type="entry name" value="Ankyrin repeat"/>
    <property type="match status" value="1"/>
</dbReference>
<feature type="region of interest" description="Disordered" evidence="4">
    <location>
        <begin position="244"/>
        <end position="271"/>
    </location>
</feature>
<dbReference type="PANTHER" id="PTHR24203:SF45">
    <property type="entry name" value="ANKYRIN REPEAT DOMAIN 6"/>
    <property type="match status" value="1"/>
</dbReference>
<dbReference type="AlphaFoldDB" id="A0A6A4P8K4"/>
<comment type="caution">
    <text evidence="6">The sequence shown here is derived from an EMBL/GenBank/DDBJ whole genome shotgun (WGS) entry which is preliminary data.</text>
</comment>
<evidence type="ECO:0000256" key="1">
    <source>
        <dbReference type="ARBA" id="ARBA00004202"/>
    </source>
</evidence>
<sequence length="285" mass="30967">MASNPQKDSPPDDKVGTGENKNVKAETSSASATGFPPNPFDFSAMSGLLNDPSIKELAEQIAKDPSFNQMAEQFQKSFQGATPDSIPNFDNQQYLQTMQQVMQNPNFMTMAERLGNALVQVVLNFTLLLVTRDFNCLMKCMCSLSQDPSMSAMLESFTNPSNKEQIEERMARIKEDPSLKHILEEIETGGPSAMMRYWNDEEVLGKLGQAMGIANSGDAAASVENSVPDETDDVGNEDESIVHHTASTGDIEGLKSALASGADKDEEDSEGRTALHFSCGYGEVC</sequence>
<protein>
    <submittedName>
        <fullName evidence="6">Putative ankyrin repeat-containing domain-containing protein</fullName>
    </submittedName>
</protein>
<dbReference type="Gene3D" id="1.25.40.20">
    <property type="entry name" value="Ankyrin repeat-containing domain"/>
    <property type="match status" value="1"/>
</dbReference>
<reference evidence="7" key="1">
    <citation type="journal article" date="2020" name="Nat. Commun.">
        <title>Genome sequence of the cluster root forming white lupin.</title>
        <authorList>
            <person name="Hufnagel B."/>
            <person name="Marques A."/>
            <person name="Soriano A."/>
            <person name="Marques L."/>
            <person name="Divol F."/>
            <person name="Doumas P."/>
            <person name="Sallet E."/>
            <person name="Mancinotti D."/>
            <person name="Carrere S."/>
            <person name="Marande W."/>
            <person name="Arribat S."/>
            <person name="Keller J."/>
            <person name="Huneau C."/>
            <person name="Blein T."/>
            <person name="Aime D."/>
            <person name="Laguerre M."/>
            <person name="Taylor J."/>
            <person name="Schubert V."/>
            <person name="Nelson M."/>
            <person name="Geu-Flores F."/>
            <person name="Crespi M."/>
            <person name="Gallardo-Guerrero K."/>
            <person name="Delaux P.-M."/>
            <person name="Salse J."/>
            <person name="Berges H."/>
            <person name="Guyot R."/>
            <person name="Gouzy J."/>
            <person name="Peret B."/>
        </authorList>
    </citation>
    <scope>NUCLEOTIDE SEQUENCE [LARGE SCALE GENOMIC DNA]</scope>
    <source>
        <strain evidence="7">cv. Amiga</strain>
    </source>
</reference>
<evidence type="ECO:0000256" key="3">
    <source>
        <dbReference type="ARBA" id="ARBA00023043"/>
    </source>
</evidence>
<dbReference type="PANTHER" id="PTHR24203">
    <property type="entry name" value="ANKYRIN REPEAT FAMILY PROTEIN"/>
    <property type="match status" value="1"/>
</dbReference>
<dbReference type="GO" id="GO:0005886">
    <property type="term" value="C:plasma membrane"/>
    <property type="evidence" value="ECO:0007669"/>
    <property type="project" value="UniProtKB-SubCell"/>
</dbReference>
<gene>
    <name evidence="6" type="ORF">Lalb_Chr15g0079841</name>
</gene>
<dbReference type="EMBL" id="WOCE01000015">
    <property type="protein sequence ID" value="KAE9598350.1"/>
    <property type="molecule type" value="Genomic_DNA"/>
</dbReference>
<evidence type="ECO:0000313" key="7">
    <source>
        <dbReference type="Proteomes" id="UP000447434"/>
    </source>
</evidence>
<keyword evidence="3" id="KW-0040">ANK repeat</keyword>
<name>A0A6A4P8K4_LUPAL</name>
<dbReference type="InterPro" id="IPR041243">
    <property type="entry name" value="STI1/HOP_DP"/>
</dbReference>
<dbReference type="Proteomes" id="UP000447434">
    <property type="component" value="Chromosome 15"/>
</dbReference>
<keyword evidence="7" id="KW-1185">Reference proteome</keyword>
<accession>A0A6A4P8K4</accession>
<evidence type="ECO:0000313" key="6">
    <source>
        <dbReference type="EMBL" id="KAE9598350.1"/>
    </source>
</evidence>
<dbReference type="Pfam" id="PF17830">
    <property type="entry name" value="STI1-HOP_DP"/>
    <property type="match status" value="1"/>
</dbReference>
<dbReference type="OrthoDB" id="341259at2759"/>
<comment type="subcellular location">
    <subcellularLocation>
        <location evidence="1">Cell membrane</location>
        <topology evidence="1">Peripheral membrane protein</topology>
    </subcellularLocation>
</comment>
<evidence type="ECO:0000256" key="2">
    <source>
        <dbReference type="ARBA" id="ARBA00022737"/>
    </source>
</evidence>
<evidence type="ECO:0000256" key="4">
    <source>
        <dbReference type="SAM" id="MobiDB-lite"/>
    </source>
</evidence>
<feature type="compositionally biased region" description="Basic and acidic residues" evidence="4">
    <location>
        <begin position="9"/>
        <end position="24"/>
    </location>
</feature>
<evidence type="ECO:0000259" key="5">
    <source>
        <dbReference type="Pfam" id="PF17830"/>
    </source>
</evidence>
<feature type="region of interest" description="Disordered" evidence="4">
    <location>
        <begin position="1"/>
        <end position="38"/>
    </location>
</feature>
<feature type="domain" description="STI1/HOP DP" evidence="5">
    <location>
        <begin position="168"/>
        <end position="212"/>
    </location>
</feature>